<protein>
    <recommendedName>
        <fullName evidence="14">Cytochrome aa3 subunit 2</fullName>
    </recommendedName>
</protein>
<evidence type="ECO:0000256" key="12">
    <source>
        <dbReference type="ARBA" id="ARBA00023136"/>
    </source>
</evidence>
<evidence type="ECO:0000256" key="6">
    <source>
        <dbReference type="ARBA" id="ARBA00022692"/>
    </source>
</evidence>
<dbReference type="NCBIfam" id="TIGR02866">
    <property type="entry name" value="CoxB"/>
    <property type="match status" value="1"/>
</dbReference>
<evidence type="ECO:0000256" key="8">
    <source>
        <dbReference type="ARBA" id="ARBA00022982"/>
    </source>
</evidence>
<evidence type="ECO:0000256" key="5">
    <source>
        <dbReference type="ARBA" id="ARBA00022660"/>
    </source>
</evidence>
<dbReference type="SUPFAM" id="SSF46626">
    <property type="entry name" value="Cytochrome c"/>
    <property type="match status" value="1"/>
</dbReference>
<evidence type="ECO:0000256" key="3">
    <source>
        <dbReference type="ARBA" id="ARBA00022448"/>
    </source>
</evidence>
<evidence type="ECO:0000256" key="4">
    <source>
        <dbReference type="ARBA" id="ARBA00022617"/>
    </source>
</evidence>
<dbReference type="GO" id="GO:0020037">
    <property type="term" value="F:heme binding"/>
    <property type="evidence" value="ECO:0007669"/>
    <property type="project" value="InterPro"/>
</dbReference>
<sequence>MGGRTGSALAPRGDDASTIAALWWFMLVLGIVVFVLVAAVLVVGLRRSASDDAGSARRTSRWIVGGGVVLPVIVIAVVLGATLVAMRQVAATDDDAEMTVDVIGHQYWWEVRYPETGVVSANEVHIPAGTPVEITLTSADVIHSWWVPAVAGKMDLLPERTNRLVVEAEPGEYQGRCAEFCGTSHANMDFWLVVHDADGYQRWLDEQARPAAAPSSPAAERGAALFTDAGCGACHNVSGTEADGTGGAPAPDLTHLASRLSVLGGAVDGTTPDLVEWISDPHSVKPGALMPDTDLDDDEIADIVAYLEGLE</sequence>
<dbReference type="RefSeq" id="WP_133868267.1">
    <property type="nucleotide sequence ID" value="NZ_SOAU01000001.1"/>
</dbReference>
<dbReference type="Proteomes" id="UP000294558">
    <property type="component" value="Unassembled WGS sequence"/>
</dbReference>
<feature type="transmembrane region" description="Helical" evidence="17">
    <location>
        <begin position="20"/>
        <end position="43"/>
    </location>
</feature>
<keyword evidence="9 17" id="KW-1133">Transmembrane helix</keyword>
<comment type="caution">
    <text evidence="20">The sequence shown here is derived from an EMBL/GenBank/DDBJ whole genome shotgun (WGS) entry which is preliminary data.</text>
</comment>
<keyword evidence="4 16" id="KW-0349">Heme</keyword>
<keyword evidence="6 17" id="KW-0812">Transmembrane</keyword>
<dbReference type="InterPro" id="IPR008972">
    <property type="entry name" value="Cupredoxin"/>
</dbReference>
<evidence type="ECO:0000313" key="21">
    <source>
        <dbReference type="Proteomes" id="UP000294558"/>
    </source>
</evidence>
<dbReference type="PROSITE" id="PS51007">
    <property type="entry name" value="CYTC"/>
    <property type="match status" value="1"/>
</dbReference>
<keyword evidence="7 16" id="KW-0479">Metal-binding</keyword>
<evidence type="ECO:0000256" key="16">
    <source>
        <dbReference type="PROSITE-ProRule" id="PRU00433"/>
    </source>
</evidence>
<dbReference type="InterPro" id="IPR036909">
    <property type="entry name" value="Cyt_c-like_dom_sf"/>
</dbReference>
<dbReference type="InterPro" id="IPR014222">
    <property type="entry name" value="Cyt_c_oxidase_su2"/>
</dbReference>
<keyword evidence="12 17" id="KW-0472">Membrane</keyword>
<dbReference type="PANTHER" id="PTHR22888:SF9">
    <property type="entry name" value="CYTOCHROME C OXIDASE SUBUNIT 2"/>
    <property type="match status" value="1"/>
</dbReference>
<proteinExistence type="inferred from homology"/>
<dbReference type="Pfam" id="PF00116">
    <property type="entry name" value="COX2"/>
    <property type="match status" value="1"/>
</dbReference>
<organism evidence="20 21">
    <name type="scientific">Ilumatobacter fluminis</name>
    <dbReference type="NCBI Taxonomy" id="467091"/>
    <lineage>
        <taxon>Bacteria</taxon>
        <taxon>Bacillati</taxon>
        <taxon>Actinomycetota</taxon>
        <taxon>Acidimicrobiia</taxon>
        <taxon>Acidimicrobiales</taxon>
        <taxon>Ilumatobacteraceae</taxon>
        <taxon>Ilumatobacter</taxon>
    </lineage>
</organism>
<feature type="domain" description="Cytochrome c" evidence="19">
    <location>
        <begin position="217"/>
        <end position="311"/>
    </location>
</feature>
<comment type="subcellular location">
    <subcellularLocation>
        <location evidence="1">Membrane</location>
        <topology evidence="1">Multi-pass membrane protein</topology>
    </subcellularLocation>
</comment>
<comment type="function">
    <text evidence="13">Subunits I and II form the functional core of the enzyme complex. Electrons originating in cytochrome c are transferred via heme a and Cu(A) to the binuclear center formed by heme a3 and Cu(B).</text>
</comment>
<dbReference type="GO" id="GO:0004129">
    <property type="term" value="F:cytochrome-c oxidase activity"/>
    <property type="evidence" value="ECO:0007669"/>
    <property type="project" value="UniProtKB-EC"/>
</dbReference>
<evidence type="ECO:0000256" key="9">
    <source>
        <dbReference type="ARBA" id="ARBA00022989"/>
    </source>
</evidence>
<dbReference type="GO" id="GO:0016020">
    <property type="term" value="C:membrane"/>
    <property type="evidence" value="ECO:0007669"/>
    <property type="project" value="UniProtKB-SubCell"/>
</dbReference>
<dbReference type="AlphaFoldDB" id="A0A4R7HZ82"/>
<dbReference type="GO" id="GO:0005507">
    <property type="term" value="F:copper ion binding"/>
    <property type="evidence" value="ECO:0007669"/>
    <property type="project" value="InterPro"/>
</dbReference>
<evidence type="ECO:0000256" key="14">
    <source>
        <dbReference type="ARBA" id="ARBA00031399"/>
    </source>
</evidence>
<dbReference type="Pfam" id="PF00034">
    <property type="entry name" value="Cytochrom_C"/>
    <property type="match status" value="1"/>
</dbReference>
<dbReference type="InterPro" id="IPR001505">
    <property type="entry name" value="Copper_CuA"/>
</dbReference>
<feature type="transmembrane region" description="Helical" evidence="17">
    <location>
        <begin position="63"/>
        <end position="86"/>
    </location>
</feature>
<dbReference type="InterPro" id="IPR045187">
    <property type="entry name" value="CcO_II"/>
</dbReference>
<dbReference type="InterPro" id="IPR034236">
    <property type="entry name" value="CuRO_CcO_Caa3_II"/>
</dbReference>
<dbReference type="PROSITE" id="PS50857">
    <property type="entry name" value="COX2_CUA"/>
    <property type="match status" value="1"/>
</dbReference>
<dbReference type="InterPro" id="IPR009056">
    <property type="entry name" value="Cyt_c-like_dom"/>
</dbReference>
<dbReference type="GO" id="GO:0016491">
    <property type="term" value="F:oxidoreductase activity"/>
    <property type="evidence" value="ECO:0007669"/>
    <property type="project" value="InterPro"/>
</dbReference>
<evidence type="ECO:0000259" key="19">
    <source>
        <dbReference type="PROSITE" id="PS51007"/>
    </source>
</evidence>
<reference evidence="20 21" key="1">
    <citation type="submission" date="2019-03" db="EMBL/GenBank/DDBJ databases">
        <title>Sequencing the genomes of 1000 actinobacteria strains.</title>
        <authorList>
            <person name="Klenk H.-P."/>
        </authorList>
    </citation>
    <scope>NUCLEOTIDE SEQUENCE [LARGE SCALE GENOMIC DNA]</scope>
    <source>
        <strain evidence="20 21">DSM 18936</strain>
    </source>
</reference>
<dbReference type="GO" id="GO:0042773">
    <property type="term" value="P:ATP synthesis coupled electron transport"/>
    <property type="evidence" value="ECO:0007669"/>
    <property type="project" value="TreeGrafter"/>
</dbReference>
<comment type="similarity">
    <text evidence="2">Belongs to the cytochrome c oxidase subunit 2 family.</text>
</comment>
<evidence type="ECO:0000256" key="1">
    <source>
        <dbReference type="ARBA" id="ARBA00004141"/>
    </source>
</evidence>
<keyword evidence="5" id="KW-0679">Respiratory chain</keyword>
<evidence type="ECO:0000256" key="15">
    <source>
        <dbReference type="ARBA" id="ARBA00047816"/>
    </source>
</evidence>
<evidence type="ECO:0000256" key="17">
    <source>
        <dbReference type="SAM" id="Phobius"/>
    </source>
</evidence>
<dbReference type="CDD" id="cd04213">
    <property type="entry name" value="CuRO_CcO_Caa3_II"/>
    <property type="match status" value="1"/>
</dbReference>
<dbReference type="InterPro" id="IPR002429">
    <property type="entry name" value="CcO_II-like_C"/>
</dbReference>
<dbReference type="PANTHER" id="PTHR22888">
    <property type="entry name" value="CYTOCHROME C OXIDASE, SUBUNIT II"/>
    <property type="match status" value="1"/>
</dbReference>
<accession>A0A4R7HZ82</accession>
<evidence type="ECO:0000313" key="20">
    <source>
        <dbReference type="EMBL" id="TDT15849.1"/>
    </source>
</evidence>
<evidence type="ECO:0000256" key="2">
    <source>
        <dbReference type="ARBA" id="ARBA00007866"/>
    </source>
</evidence>
<keyword evidence="21" id="KW-1185">Reference proteome</keyword>
<dbReference type="SUPFAM" id="SSF49503">
    <property type="entry name" value="Cupredoxins"/>
    <property type="match status" value="1"/>
</dbReference>
<keyword evidence="10 16" id="KW-0408">Iron</keyword>
<keyword evidence="3" id="KW-0813">Transport</keyword>
<dbReference type="PROSITE" id="PS00078">
    <property type="entry name" value="COX2"/>
    <property type="match status" value="1"/>
</dbReference>
<comment type="catalytic activity">
    <reaction evidence="15">
        <text>4 Fe(II)-[cytochrome c] + O2 + 8 H(+)(in) = 4 Fe(III)-[cytochrome c] + 2 H2O + 4 H(+)(out)</text>
        <dbReference type="Rhea" id="RHEA:11436"/>
        <dbReference type="Rhea" id="RHEA-COMP:10350"/>
        <dbReference type="Rhea" id="RHEA-COMP:14399"/>
        <dbReference type="ChEBI" id="CHEBI:15377"/>
        <dbReference type="ChEBI" id="CHEBI:15378"/>
        <dbReference type="ChEBI" id="CHEBI:15379"/>
        <dbReference type="ChEBI" id="CHEBI:29033"/>
        <dbReference type="ChEBI" id="CHEBI:29034"/>
        <dbReference type="EC" id="7.1.1.9"/>
    </reaction>
</comment>
<dbReference type="Gene3D" id="2.60.40.420">
    <property type="entry name" value="Cupredoxins - blue copper proteins"/>
    <property type="match status" value="1"/>
</dbReference>
<feature type="domain" description="Cytochrome oxidase subunit II copper A binding" evidence="18">
    <location>
        <begin position="95"/>
        <end position="206"/>
    </location>
</feature>
<dbReference type="OrthoDB" id="9781261at2"/>
<keyword evidence="11" id="KW-0186">Copper</keyword>
<name>A0A4R7HZ82_9ACTN</name>
<evidence type="ECO:0000256" key="10">
    <source>
        <dbReference type="ARBA" id="ARBA00023004"/>
    </source>
</evidence>
<keyword evidence="8" id="KW-0249">Electron transport</keyword>
<dbReference type="EMBL" id="SOAU01000001">
    <property type="protein sequence ID" value="TDT15849.1"/>
    <property type="molecule type" value="Genomic_DNA"/>
</dbReference>
<evidence type="ECO:0000256" key="11">
    <source>
        <dbReference type="ARBA" id="ARBA00023008"/>
    </source>
</evidence>
<gene>
    <name evidence="20" type="ORF">BDK89_1428</name>
</gene>
<evidence type="ECO:0000256" key="7">
    <source>
        <dbReference type="ARBA" id="ARBA00022723"/>
    </source>
</evidence>
<evidence type="ECO:0000259" key="18">
    <source>
        <dbReference type="PROSITE" id="PS50857"/>
    </source>
</evidence>
<evidence type="ECO:0000256" key="13">
    <source>
        <dbReference type="ARBA" id="ARBA00024688"/>
    </source>
</evidence>